<dbReference type="AlphaFoldDB" id="A0A565C262"/>
<evidence type="ECO:0000313" key="2">
    <source>
        <dbReference type="EMBL" id="VVB07744.1"/>
    </source>
</evidence>
<comment type="caution">
    <text evidence="2">The sequence shown here is derived from an EMBL/GenBank/DDBJ whole genome shotgun (WGS) entry which is preliminary data.</text>
</comment>
<accession>A0A565C262</accession>
<organism evidence="2 3">
    <name type="scientific">Arabis nemorensis</name>
    <dbReference type="NCBI Taxonomy" id="586526"/>
    <lineage>
        <taxon>Eukaryota</taxon>
        <taxon>Viridiplantae</taxon>
        <taxon>Streptophyta</taxon>
        <taxon>Embryophyta</taxon>
        <taxon>Tracheophyta</taxon>
        <taxon>Spermatophyta</taxon>
        <taxon>Magnoliopsida</taxon>
        <taxon>eudicotyledons</taxon>
        <taxon>Gunneridae</taxon>
        <taxon>Pentapetalae</taxon>
        <taxon>rosids</taxon>
        <taxon>malvids</taxon>
        <taxon>Brassicales</taxon>
        <taxon>Brassicaceae</taxon>
        <taxon>Arabideae</taxon>
        <taxon>Arabis</taxon>
    </lineage>
</organism>
<name>A0A565C262_9BRAS</name>
<sequence>MFDRRWWSFAGTTSRTLRTGSRWRHKRTVTLASSTMEDVAVEIVEIVVEKKDLGAVLGEAESESDLVEPVVREADEGSTSP</sequence>
<proteinExistence type="predicted"/>
<dbReference type="Proteomes" id="UP000489600">
    <property type="component" value="Unassembled WGS sequence"/>
</dbReference>
<dbReference type="EMBL" id="CABITT030000006">
    <property type="protein sequence ID" value="VVB07744.1"/>
    <property type="molecule type" value="Genomic_DNA"/>
</dbReference>
<gene>
    <name evidence="2" type="ORF">ANE_LOCUS18188</name>
</gene>
<protein>
    <submittedName>
        <fullName evidence="2">Uncharacterized protein</fullName>
    </submittedName>
</protein>
<reference evidence="2" key="1">
    <citation type="submission" date="2019-07" db="EMBL/GenBank/DDBJ databases">
        <authorList>
            <person name="Dittberner H."/>
        </authorList>
    </citation>
    <scope>NUCLEOTIDE SEQUENCE [LARGE SCALE GENOMIC DNA]</scope>
</reference>
<feature type="region of interest" description="Disordered" evidence="1">
    <location>
        <begin position="59"/>
        <end position="81"/>
    </location>
</feature>
<evidence type="ECO:0000256" key="1">
    <source>
        <dbReference type="SAM" id="MobiDB-lite"/>
    </source>
</evidence>
<keyword evidence="3" id="KW-1185">Reference proteome</keyword>
<evidence type="ECO:0000313" key="3">
    <source>
        <dbReference type="Proteomes" id="UP000489600"/>
    </source>
</evidence>